<keyword evidence="6" id="KW-0472">Membrane</keyword>
<keyword evidence="2 5" id="KW-0378">Hydrolase</keyword>
<sequence length="538" mass="59625">MRRSNARPPGFDQRPKMESSKLQSRAGAIQFNLYPRLFSPFSKHGRKNVWIIIAAAAVTISFSVFVYILFGACRSYGSKGYGIVIDGGSTGTRIHVFRFVENSGKLVLDLKDGSWVSMKVNPGLSSFSEDPESSGRSLQELLEFARGKIAKQHWGDTEVRLMATAGLRRLDAQVQERILNSCRSVLRSSGFRFRDDWASVITGADEGIYAWVAANYALGSLGGDPLQTTGIIELGGASAQVAFVSSEPLPPEFSHTVKFGKVTYNLYSHSLLDFGQNVAYDSLREILLTRDLKLSAPSVSERISKDPCIPRGYQSSVVPIKQSANADLEVTVHALGNFSECRSAALMLLQKGKDECTYQHCHIGSSFIPTLQGKFLATENFFYTSKFFGLPSTAFLSDLILAGQKFCEQDHRRNIKHFQEGDLMHYCFSSAYIVALLHDGLGIAMNDDRIEFANEVGGIPIDWALGAFVLQKSATMGVSHPDWIVDILGDESSALLSLFVVSAILLFSVWFVSKWRKPQLKTIYDLEKGRYIVTRVNR</sequence>
<feature type="binding site" evidence="4">
    <location>
        <begin position="236"/>
        <end position="240"/>
    </location>
    <ligand>
        <name>ATP</name>
        <dbReference type="ChEBI" id="CHEBI:30616"/>
    </ligand>
</feature>
<keyword evidence="4" id="KW-0547">Nucleotide-binding</keyword>
<dbReference type="Gene3D" id="3.30.420.40">
    <property type="match status" value="1"/>
</dbReference>
<keyword evidence="4" id="KW-0067">ATP-binding</keyword>
<dbReference type="AlphaFoldDB" id="A0AAV7ET96"/>
<feature type="active site" description="Proton acceptor" evidence="3">
    <location>
        <position position="206"/>
    </location>
</feature>
<dbReference type="GO" id="GO:0016020">
    <property type="term" value="C:membrane"/>
    <property type="evidence" value="ECO:0007669"/>
    <property type="project" value="TreeGrafter"/>
</dbReference>
<dbReference type="GO" id="GO:0005524">
    <property type="term" value="F:ATP binding"/>
    <property type="evidence" value="ECO:0007669"/>
    <property type="project" value="UniProtKB-KW"/>
</dbReference>
<comment type="caution">
    <text evidence="7">The sequence shown here is derived from an EMBL/GenBank/DDBJ whole genome shotgun (WGS) entry which is preliminary data.</text>
</comment>
<evidence type="ECO:0000256" key="4">
    <source>
        <dbReference type="PIRSR" id="PIRSR600407-2"/>
    </source>
</evidence>
<reference evidence="7 8" key="1">
    <citation type="submission" date="2021-07" db="EMBL/GenBank/DDBJ databases">
        <title>The Aristolochia fimbriata genome: insights into angiosperm evolution, floral development and chemical biosynthesis.</title>
        <authorList>
            <person name="Jiao Y."/>
        </authorList>
    </citation>
    <scope>NUCLEOTIDE SEQUENCE [LARGE SCALE GENOMIC DNA]</scope>
    <source>
        <strain evidence="7">IBCAS-2021</strain>
        <tissue evidence="7">Leaf</tissue>
    </source>
</reference>
<proteinExistence type="inferred from homology"/>
<dbReference type="GO" id="GO:0017110">
    <property type="term" value="F:nucleoside diphosphate phosphatase activity"/>
    <property type="evidence" value="ECO:0007669"/>
    <property type="project" value="TreeGrafter"/>
</dbReference>
<keyword evidence="8" id="KW-1185">Reference proteome</keyword>
<evidence type="ECO:0000256" key="1">
    <source>
        <dbReference type="ARBA" id="ARBA00009283"/>
    </source>
</evidence>
<keyword evidence="6" id="KW-1133">Transmembrane helix</keyword>
<name>A0AAV7ET96_ARIFI</name>
<protein>
    <recommendedName>
        <fullName evidence="9">Apyrase 6</fullName>
    </recommendedName>
</protein>
<feature type="transmembrane region" description="Helical" evidence="6">
    <location>
        <begin position="494"/>
        <end position="512"/>
    </location>
</feature>
<evidence type="ECO:0000313" key="8">
    <source>
        <dbReference type="Proteomes" id="UP000825729"/>
    </source>
</evidence>
<dbReference type="Pfam" id="PF01150">
    <property type="entry name" value="GDA1_CD39"/>
    <property type="match status" value="1"/>
</dbReference>
<evidence type="ECO:0000256" key="5">
    <source>
        <dbReference type="RuleBase" id="RU003833"/>
    </source>
</evidence>
<dbReference type="Gene3D" id="3.30.420.150">
    <property type="entry name" value="Exopolyphosphatase. Domain 2"/>
    <property type="match status" value="1"/>
</dbReference>
<keyword evidence="6" id="KW-0812">Transmembrane</keyword>
<comment type="similarity">
    <text evidence="1 5">Belongs to the GDA1/CD39 NTPase family.</text>
</comment>
<dbReference type="PANTHER" id="PTHR11782:SF3">
    <property type="entry name" value="APYRASE 6-RELATED"/>
    <property type="match status" value="1"/>
</dbReference>
<dbReference type="EMBL" id="JAINDJ010000004">
    <property type="protein sequence ID" value="KAG9451315.1"/>
    <property type="molecule type" value="Genomic_DNA"/>
</dbReference>
<evidence type="ECO:0000256" key="6">
    <source>
        <dbReference type="SAM" id="Phobius"/>
    </source>
</evidence>
<dbReference type="PANTHER" id="PTHR11782">
    <property type="entry name" value="ADENOSINE/GUANOSINE DIPHOSPHATASE"/>
    <property type="match status" value="1"/>
</dbReference>
<gene>
    <name evidence="7" type="ORF">H6P81_011280</name>
</gene>
<dbReference type="PROSITE" id="PS01238">
    <property type="entry name" value="GDA1_CD39_NTPASE"/>
    <property type="match status" value="1"/>
</dbReference>
<dbReference type="GO" id="GO:0009134">
    <property type="term" value="P:nucleoside diphosphate catabolic process"/>
    <property type="evidence" value="ECO:0007669"/>
    <property type="project" value="TreeGrafter"/>
</dbReference>
<accession>A0AAV7ET96</accession>
<evidence type="ECO:0000256" key="2">
    <source>
        <dbReference type="ARBA" id="ARBA00022801"/>
    </source>
</evidence>
<organism evidence="7 8">
    <name type="scientific">Aristolochia fimbriata</name>
    <name type="common">White veined hardy Dutchman's pipe vine</name>
    <dbReference type="NCBI Taxonomy" id="158543"/>
    <lineage>
        <taxon>Eukaryota</taxon>
        <taxon>Viridiplantae</taxon>
        <taxon>Streptophyta</taxon>
        <taxon>Embryophyta</taxon>
        <taxon>Tracheophyta</taxon>
        <taxon>Spermatophyta</taxon>
        <taxon>Magnoliopsida</taxon>
        <taxon>Magnoliidae</taxon>
        <taxon>Piperales</taxon>
        <taxon>Aristolochiaceae</taxon>
        <taxon>Aristolochia</taxon>
    </lineage>
</organism>
<evidence type="ECO:0000313" key="7">
    <source>
        <dbReference type="EMBL" id="KAG9451315.1"/>
    </source>
</evidence>
<evidence type="ECO:0000256" key="3">
    <source>
        <dbReference type="PIRSR" id="PIRSR600407-1"/>
    </source>
</evidence>
<dbReference type="Proteomes" id="UP000825729">
    <property type="component" value="Unassembled WGS sequence"/>
</dbReference>
<feature type="transmembrane region" description="Helical" evidence="6">
    <location>
        <begin position="49"/>
        <end position="70"/>
    </location>
</feature>
<dbReference type="InterPro" id="IPR000407">
    <property type="entry name" value="GDA1_CD39_NTPase"/>
</dbReference>
<evidence type="ECO:0008006" key="9">
    <source>
        <dbReference type="Google" id="ProtNLM"/>
    </source>
</evidence>